<dbReference type="InterPro" id="IPR032675">
    <property type="entry name" value="LRR_dom_sf"/>
</dbReference>
<keyword evidence="1" id="KW-0677">Repeat</keyword>
<dbReference type="KEGG" id="dzi:111293784"/>
<dbReference type="AlphaFoldDB" id="A0A6P5YQF1"/>
<keyword evidence="3" id="KW-1185">Reference proteome</keyword>
<dbReference type="SUPFAM" id="SSF52058">
    <property type="entry name" value="L domain-like"/>
    <property type="match status" value="1"/>
</dbReference>
<dbReference type="Proteomes" id="UP000515121">
    <property type="component" value="Unplaced"/>
</dbReference>
<dbReference type="PANTHER" id="PTHR47186:SF30">
    <property type="entry name" value="EF-HAND DOMAIN-CONTAINING PROTEIN"/>
    <property type="match status" value="1"/>
</dbReference>
<feature type="domain" description="Disease resistance R13L4/SHOC-2-like LRR" evidence="2">
    <location>
        <begin position="1"/>
        <end position="167"/>
    </location>
</feature>
<reference evidence="4" key="1">
    <citation type="submission" date="2025-08" db="UniProtKB">
        <authorList>
            <consortium name="RefSeq"/>
        </authorList>
    </citation>
    <scope>IDENTIFICATION</scope>
    <source>
        <tissue evidence="4">Fruit stalk</tissue>
    </source>
</reference>
<dbReference type="PANTHER" id="PTHR47186">
    <property type="entry name" value="LEUCINE-RICH REPEAT-CONTAINING PROTEIN 57"/>
    <property type="match status" value="1"/>
</dbReference>
<proteinExistence type="predicted"/>
<dbReference type="Gene3D" id="3.80.10.10">
    <property type="entry name" value="Ribonuclease Inhibitor"/>
    <property type="match status" value="1"/>
</dbReference>
<dbReference type="GeneID" id="111293784"/>
<gene>
    <name evidence="4" type="primary">LOC111293784</name>
</gene>
<dbReference type="RefSeq" id="XP_022742465.1">
    <property type="nucleotide sequence ID" value="XM_022886730.1"/>
</dbReference>
<protein>
    <submittedName>
        <fullName evidence="4">Disease resistance protein RGA1</fullName>
    </submittedName>
</protein>
<evidence type="ECO:0000313" key="3">
    <source>
        <dbReference type="Proteomes" id="UP000515121"/>
    </source>
</evidence>
<evidence type="ECO:0000259" key="2">
    <source>
        <dbReference type="Pfam" id="PF23598"/>
    </source>
</evidence>
<accession>A0A6P5YQF1</accession>
<dbReference type="OrthoDB" id="1002516at2759"/>
<name>A0A6P5YQF1_DURZI</name>
<sequence>MGKLINLRYLSLIYCSGITNLPEAVCELSNLHSLNLLCCDSLEKLPAGIGKLINLRYLRTEGCHQLTYHPKGISNLTSLTRLSNIRMRADCNDADQFSIGDLENLDLLGGNICVELIGNAINWDEAKRAELHNKIHLKQMEIWICSPHIKEDEVLQALNPPSNLHVKLVDYESWLTMKERNDATADRLKKARESVRAILSARIEQRLAESRENTSD</sequence>
<evidence type="ECO:0000313" key="4">
    <source>
        <dbReference type="RefSeq" id="XP_022742465.1"/>
    </source>
</evidence>
<evidence type="ECO:0000256" key="1">
    <source>
        <dbReference type="ARBA" id="ARBA00022737"/>
    </source>
</evidence>
<organism evidence="3 4">
    <name type="scientific">Durio zibethinus</name>
    <name type="common">Durian</name>
    <dbReference type="NCBI Taxonomy" id="66656"/>
    <lineage>
        <taxon>Eukaryota</taxon>
        <taxon>Viridiplantae</taxon>
        <taxon>Streptophyta</taxon>
        <taxon>Embryophyta</taxon>
        <taxon>Tracheophyta</taxon>
        <taxon>Spermatophyta</taxon>
        <taxon>Magnoliopsida</taxon>
        <taxon>eudicotyledons</taxon>
        <taxon>Gunneridae</taxon>
        <taxon>Pentapetalae</taxon>
        <taxon>rosids</taxon>
        <taxon>malvids</taxon>
        <taxon>Malvales</taxon>
        <taxon>Malvaceae</taxon>
        <taxon>Helicteroideae</taxon>
        <taxon>Durio</taxon>
    </lineage>
</organism>
<dbReference type="Pfam" id="PF23598">
    <property type="entry name" value="LRR_14"/>
    <property type="match status" value="1"/>
</dbReference>
<dbReference type="InterPro" id="IPR055414">
    <property type="entry name" value="LRR_R13L4/SHOC2-like"/>
</dbReference>